<feature type="transmembrane region" description="Helical" evidence="5">
    <location>
        <begin position="211"/>
        <end position="230"/>
    </location>
</feature>
<evidence type="ECO:0000313" key="6">
    <source>
        <dbReference type="EMBL" id="MFC5380729.1"/>
    </source>
</evidence>
<dbReference type="InterPro" id="IPR000537">
    <property type="entry name" value="UbiA_prenyltransferase"/>
</dbReference>
<dbReference type="InterPro" id="IPR044878">
    <property type="entry name" value="UbiA_sf"/>
</dbReference>
<comment type="subcellular location">
    <subcellularLocation>
        <location evidence="1">Membrane</location>
        <topology evidence="1">Multi-pass membrane protein</topology>
    </subcellularLocation>
</comment>
<evidence type="ECO:0000256" key="2">
    <source>
        <dbReference type="ARBA" id="ARBA00022692"/>
    </source>
</evidence>
<feature type="transmembrane region" description="Helical" evidence="5">
    <location>
        <begin position="269"/>
        <end position="286"/>
    </location>
</feature>
<organism evidence="6 7">
    <name type="scientific">Aquipuribacter nitratireducens</name>
    <dbReference type="NCBI Taxonomy" id="650104"/>
    <lineage>
        <taxon>Bacteria</taxon>
        <taxon>Bacillati</taxon>
        <taxon>Actinomycetota</taxon>
        <taxon>Actinomycetes</taxon>
        <taxon>Micrococcales</taxon>
        <taxon>Intrasporangiaceae</taxon>
        <taxon>Aquipuribacter</taxon>
    </lineage>
</organism>
<protein>
    <submittedName>
        <fullName evidence="6">UbiA family prenyltransferase</fullName>
    </submittedName>
</protein>
<keyword evidence="3 5" id="KW-1133">Transmembrane helix</keyword>
<evidence type="ECO:0000256" key="1">
    <source>
        <dbReference type="ARBA" id="ARBA00004141"/>
    </source>
</evidence>
<comment type="caution">
    <text evidence="6">The sequence shown here is derived from an EMBL/GenBank/DDBJ whole genome shotgun (WGS) entry which is preliminary data.</text>
</comment>
<feature type="transmembrane region" description="Helical" evidence="5">
    <location>
        <begin position="242"/>
        <end position="262"/>
    </location>
</feature>
<reference evidence="7" key="1">
    <citation type="journal article" date="2019" name="Int. J. Syst. Evol. Microbiol.">
        <title>The Global Catalogue of Microorganisms (GCM) 10K type strain sequencing project: providing services to taxonomists for standard genome sequencing and annotation.</title>
        <authorList>
            <consortium name="The Broad Institute Genomics Platform"/>
            <consortium name="The Broad Institute Genome Sequencing Center for Infectious Disease"/>
            <person name="Wu L."/>
            <person name="Ma J."/>
        </authorList>
    </citation>
    <scope>NUCLEOTIDE SEQUENCE [LARGE SCALE GENOMIC DNA]</scope>
    <source>
        <strain evidence="7">CCUG 43114</strain>
    </source>
</reference>
<evidence type="ECO:0000256" key="5">
    <source>
        <dbReference type="SAM" id="Phobius"/>
    </source>
</evidence>
<dbReference type="Proteomes" id="UP001596122">
    <property type="component" value="Unassembled WGS sequence"/>
</dbReference>
<accession>A0ABW0GM52</accession>
<feature type="transmembrane region" description="Helical" evidence="5">
    <location>
        <begin position="21"/>
        <end position="43"/>
    </location>
</feature>
<feature type="transmembrane region" description="Helical" evidence="5">
    <location>
        <begin position="49"/>
        <end position="68"/>
    </location>
</feature>
<proteinExistence type="predicted"/>
<keyword evidence="2 5" id="KW-0812">Transmembrane</keyword>
<keyword evidence="4 5" id="KW-0472">Membrane</keyword>
<evidence type="ECO:0000256" key="3">
    <source>
        <dbReference type="ARBA" id="ARBA00022989"/>
    </source>
</evidence>
<dbReference type="Gene3D" id="1.10.357.140">
    <property type="entry name" value="UbiA prenyltransferase"/>
    <property type="match status" value="1"/>
</dbReference>
<keyword evidence="7" id="KW-1185">Reference proteome</keyword>
<gene>
    <name evidence="6" type="ORF">ACFPJ6_08000</name>
</gene>
<dbReference type="RefSeq" id="WP_340267729.1">
    <property type="nucleotide sequence ID" value="NZ_JBBEOG010000002.1"/>
</dbReference>
<evidence type="ECO:0000256" key="4">
    <source>
        <dbReference type="ARBA" id="ARBA00023136"/>
    </source>
</evidence>
<sequence length="287" mass="28472">MAWTDLPAPTRRRGRRPLAGLLRASHPGPSVAVTGFAFAWALLGAGAPTGTALLVAAAVLAGQLSVGWCNDWVDAGRDRRAGRATKPVVAGLVGRRLVGLAALTALAACVGLSLLLGPTAAAVHLVAVASAWAYDVGVKATPLSPLPYAVSFGLLPAVATQAVDGTWPPPHLLVTTALLGVAAHFANTVPDAAGDARVGVRGLPQRLGPRASVVVAALALAGGALVLLLASPRPTGPTLADGLLGVAVVLAGVGAVAALRPAARRGREVFWGVVGSAGLVVLAVLVG</sequence>
<dbReference type="Pfam" id="PF01040">
    <property type="entry name" value="UbiA"/>
    <property type="match status" value="1"/>
</dbReference>
<name>A0ABW0GM52_9MICO</name>
<dbReference type="EMBL" id="JBHSLD010000007">
    <property type="protein sequence ID" value="MFC5380729.1"/>
    <property type="molecule type" value="Genomic_DNA"/>
</dbReference>
<evidence type="ECO:0000313" key="7">
    <source>
        <dbReference type="Proteomes" id="UP001596122"/>
    </source>
</evidence>